<evidence type="ECO:0000256" key="2">
    <source>
        <dbReference type="ARBA" id="ARBA00022438"/>
    </source>
</evidence>
<dbReference type="InterPro" id="IPR050344">
    <property type="entry name" value="Peptidase_M1_aminopeptidases"/>
</dbReference>
<proteinExistence type="inferred from homology"/>
<keyword evidence="7 8" id="KW-0482">Metalloprotease</keyword>
<dbReference type="PANTHER" id="PTHR11533">
    <property type="entry name" value="PROTEASE M1 ZINC METALLOPROTEASE"/>
    <property type="match status" value="1"/>
</dbReference>
<evidence type="ECO:0000256" key="3">
    <source>
        <dbReference type="ARBA" id="ARBA00022670"/>
    </source>
</evidence>
<gene>
    <name evidence="12" type="ORF">HK105_205117</name>
</gene>
<evidence type="ECO:0000256" key="8">
    <source>
        <dbReference type="RuleBase" id="RU364040"/>
    </source>
</evidence>
<dbReference type="InterPro" id="IPR014782">
    <property type="entry name" value="Peptidase_M1_dom"/>
</dbReference>
<dbReference type="Gene3D" id="2.60.40.1730">
    <property type="entry name" value="tricorn interacting facor f3 domain"/>
    <property type="match status" value="1"/>
</dbReference>
<evidence type="ECO:0000256" key="6">
    <source>
        <dbReference type="ARBA" id="ARBA00022833"/>
    </source>
</evidence>
<comment type="caution">
    <text evidence="12">The sequence shown here is derived from an EMBL/GenBank/DDBJ whole genome shotgun (WGS) entry which is preliminary data.</text>
</comment>
<evidence type="ECO:0000259" key="10">
    <source>
        <dbReference type="Pfam" id="PF11838"/>
    </source>
</evidence>
<evidence type="ECO:0000256" key="4">
    <source>
        <dbReference type="ARBA" id="ARBA00022723"/>
    </source>
</evidence>
<dbReference type="PANTHER" id="PTHR11533:SF174">
    <property type="entry name" value="PUROMYCIN-SENSITIVE AMINOPEPTIDASE-RELATED"/>
    <property type="match status" value="1"/>
</dbReference>
<comment type="cofactor">
    <cofactor evidence="8">
        <name>Zn(2+)</name>
        <dbReference type="ChEBI" id="CHEBI:29105"/>
    </cofactor>
    <text evidence="8">Binds 1 zinc ion per subunit.</text>
</comment>
<evidence type="ECO:0000256" key="1">
    <source>
        <dbReference type="ARBA" id="ARBA00010136"/>
    </source>
</evidence>
<dbReference type="Pfam" id="PF01433">
    <property type="entry name" value="Peptidase_M1"/>
    <property type="match status" value="1"/>
</dbReference>
<protein>
    <recommendedName>
        <fullName evidence="8">Aminopeptidase</fullName>
        <ecNumber evidence="8">3.4.11.-</ecNumber>
    </recommendedName>
</protein>
<dbReference type="InterPro" id="IPR001930">
    <property type="entry name" value="Peptidase_M1"/>
</dbReference>
<keyword evidence="3 8" id="KW-0645">Protease</keyword>
<feature type="domain" description="Aminopeptidase N-like N-terminal" evidence="11">
    <location>
        <begin position="25"/>
        <end position="220"/>
    </location>
</feature>
<keyword evidence="2 8" id="KW-0031">Aminopeptidase</keyword>
<dbReference type="Gene3D" id="1.25.50.20">
    <property type="match status" value="1"/>
</dbReference>
<evidence type="ECO:0000313" key="13">
    <source>
        <dbReference type="Proteomes" id="UP001527925"/>
    </source>
</evidence>
<name>A0ABR4N6S8_9FUNG</name>
<evidence type="ECO:0000256" key="7">
    <source>
        <dbReference type="ARBA" id="ARBA00023049"/>
    </source>
</evidence>
<evidence type="ECO:0000256" key="5">
    <source>
        <dbReference type="ARBA" id="ARBA00022801"/>
    </source>
</evidence>
<feature type="domain" description="Peptidase M1 membrane alanine aminopeptidase" evidence="9">
    <location>
        <begin position="262"/>
        <end position="478"/>
    </location>
</feature>
<dbReference type="InterPro" id="IPR024571">
    <property type="entry name" value="ERAP1-like_C_dom"/>
</dbReference>
<reference evidence="12 13" key="1">
    <citation type="submission" date="2023-09" db="EMBL/GenBank/DDBJ databases">
        <title>Pangenome analysis of Batrachochytrium dendrobatidis and related Chytrids.</title>
        <authorList>
            <person name="Yacoub M.N."/>
            <person name="Stajich J.E."/>
            <person name="James T.Y."/>
        </authorList>
    </citation>
    <scope>NUCLEOTIDE SEQUENCE [LARGE SCALE GENOMIC DNA]</scope>
    <source>
        <strain evidence="12 13">JEL0888</strain>
    </source>
</reference>
<sequence>MCKCLLSDSGSTAAVQRNVLPTTVKPSHYDLELTPNLETFEFQGTVAVSLDVKETVKTIVANANDLQVHSGKVVVVAGGAETTQIATSVVVSKEAQTVTFEFANEIPAGAKATLHATFTGTHNDQMVGFYRSSYMDKTGAEPVKKYMAVTQFESSDARRAFPCWDEPNLKATFDVKLVVRPGLCALSNMNEVEEQLVKSEAGEVLKEVRFARTPIMSTYLVAFAVGEFEFIEAMAHPKLPADAQPIKMRVYTHKGDIHRAQFALDVGVRTIEFFSEFYGVAYPLPKLDQIAVPDFAAGAMENWGLVTYREQLLLVDETTTTRRRQFVADVIGHEFAHQWFGNLVTMDWWSELWLNEGFATFMGTSATVHNFPEWNYWTQFVHDDYMQGLGLDSLRSSHPIEVDVRSAEEVDQIFDAISYSKGASVIRMLSSFLGAETFAKGVHQYLKKFAYQNAKTTDLWASLSEASGFDVADIMYAWTRKTGFPVLDVVSESFDASKGELTLTIRQSRFLSSGDLTPEEDAEALWTVPLTVVTHLNRHTPTRHVLREKMTTITIPYTEERGHFWKLNYRTTGFFRVNLTASQQAHLASALRADFDFFTVEDRIGIVYDSFSTAKAGLSSTSGALDIVTGYAAETDYTVLSSISQNLASVKRLCLAEPRSTIEGLDALIRLVFSDKARAMGFEYAEDEDPNVQLKRTLVLSEAAGANDEEIAAELVRRYERYIAGDDKALHANLRSLAFATANKRSQTDAVFEQLLSLAKTSDAAAVQLDALRAIGSSPSLDVVRRSLALVLDSETVRLQDVTVPLNSLVASPAFGEARVVMWEWLRANWEALHERMSAAMGLLGSVVTLSVTFHTSAELADEIEAWARGDDLATDEAKAKRVEQLKSARRPLDQSLERVRTNAKWLARDRAAIAAWVAARQ</sequence>
<dbReference type="InterPro" id="IPR034016">
    <property type="entry name" value="M1_APN-typ"/>
</dbReference>
<dbReference type="Gene3D" id="2.60.40.1910">
    <property type="match status" value="1"/>
</dbReference>
<organism evidence="12 13">
    <name type="scientific">Polyrhizophydium stewartii</name>
    <dbReference type="NCBI Taxonomy" id="2732419"/>
    <lineage>
        <taxon>Eukaryota</taxon>
        <taxon>Fungi</taxon>
        <taxon>Fungi incertae sedis</taxon>
        <taxon>Chytridiomycota</taxon>
        <taxon>Chytridiomycota incertae sedis</taxon>
        <taxon>Chytridiomycetes</taxon>
        <taxon>Rhizophydiales</taxon>
        <taxon>Rhizophydiales incertae sedis</taxon>
        <taxon>Polyrhizophydium</taxon>
    </lineage>
</organism>
<dbReference type="Gene3D" id="1.10.390.10">
    <property type="entry name" value="Neutral Protease Domain 2"/>
    <property type="match status" value="1"/>
</dbReference>
<dbReference type="InterPro" id="IPR027268">
    <property type="entry name" value="Peptidase_M4/M1_CTD_sf"/>
</dbReference>
<dbReference type="InterPro" id="IPR045357">
    <property type="entry name" value="Aminopeptidase_N-like_N"/>
</dbReference>
<dbReference type="EC" id="3.4.11.-" evidence="8"/>
<dbReference type="SUPFAM" id="SSF55486">
    <property type="entry name" value="Metalloproteases ('zincins'), catalytic domain"/>
    <property type="match status" value="1"/>
</dbReference>
<dbReference type="SUPFAM" id="SSF63737">
    <property type="entry name" value="Leukotriene A4 hydrolase N-terminal domain"/>
    <property type="match status" value="1"/>
</dbReference>
<keyword evidence="4 8" id="KW-0479">Metal-binding</keyword>
<dbReference type="Proteomes" id="UP001527925">
    <property type="component" value="Unassembled WGS sequence"/>
</dbReference>
<feature type="domain" description="ERAP1-like C-terminal" evidence="10">
    <location>
        <begin position="565"/>
        <end position="899"/>
    </location>
</feature>
<dbReference type="Pfam" id="PF11838">
    <property type="entry name" value="ERAP1_C"/>
    <property type="match status" value="1"/>
</dbReference>
<evidence type="ECO:0000313" key="12">
    <source>
        <dbReference type="EMBL" id="KAL2915252.1"/>
    </source>
</evidence>
<keyword evidence="5 8" id="KW-0378">Hydrolase</keyword>
<dbReference type="CDD" id="cd09601">
    <property type="entry name" value="M1_APN-Q_like"/>
    <property type="match status" value="1"/>
</dbReference>
<keyword evidence="6 8" id="KW-0862">Zinc</keyword>
<keyword evidence="13" id="KW-1185">Reference proteome</keyword>
<evidence type="ECO:0000259" key="9">
    <source>
        <dbReference type="Pfam" id="PF01433"/>
    </source>
</evidence>
<comment type="similarity">
    <text evidence="1 8">Belongs to the peptidase M1 family.</text>
</comment>
<dbReference type="EMBL" id="JADGIZ020000025">
    <property type="protein sequence ID" value="KAL2915252.1"/>
    <property type="molecule type" value="Genomic_DNA"/>
</dbReference>
<dbReference type="InterPro" id="IPR042097">
    <property type="entry name" value="Aminopeptidase_N-like_N_sf"/>
</dbReference>
<dbReference type="Pfam" id="PF17900">
    <property type="entry name" value="Peptidase_M1_N"/>
    <property type="match status" value="1"/>
</dbReference>
<dbReference type="PRINTS" id="PR00756">
    <property type="entry name" value="ALADIPTASE"/>
</dbReference>
<evidence type="ECO:0000259" key="11">
    <source>
        <dbReference type="Pfam" id="PF17900"/>
    </source>
</evidence>
<accession>A0ABR4N6S8</accession>